<dbReference type="SUPFAM" id="SSF54236">
    <property type="entry name" value="Ubiquitin-like"/>
    <property type="match status" value="1"/>
</dbReference>
<dbReference type="PANTHER" id="PTHR11243">
    <property type="entry name" value="GROWTH FACTOR RECEPTOR-BOUND PROTEIN"/>
    <property type="match status" value="1"/>
</dbReference>
<name>A0AAW1TPA2_9CUCU</name>
<evidence type="ECO:0000313" key="3">
    <source>
        <dbReference type="Proteomes" id="UP001431783"/>
    </source>
</evidence>
<dbReference type="InterPro" id="IPR000159">
    <property type="entry name" value="RA_dom"/>
</dbReference>
<dbReference type="GO" id="GO:0007165">
    <property type="term" value="P:signal transduction"/>
    <property type="evidence" value="ECO:0007669"/>
    <property type="project" value="InterPro"/>
</dbReference>
<dbReference type="AlphaFoldDB" id="A0AAW1TPA2"/>
<accession>A0AAW1TPA2</accession>
<dbReference type="Gene3D" id="3.10.20.90">
    <property type="entry name" value="Phosphatidylinositol 3-kinase Catalytic Subunit, Chain A, domain 1"/>
    <property type="match status" value="1"/>
</dbReference>
<dbReference type="EMBL" id="JARQZJ010000001">
    <property type="protein sequence ID" value="KAK9869581.1"/>
    <property type="molecule type" value="Genomic_DNA"/>
</dbReference>
<dbReference type="Pfam" id="PF00788">
    <property type="entry name" value="RA"/>
    <property type="match status" value="1"/>
</dbReference>
<evidence type="ECO:0000259" key="1">
    <source>
        <dbReference type="Pfam" id="PF00788"/>
    </source>
</evidence>
<dbReference type="Proteomes" id="UP001431783">
    <property type="component" value="Unassembled WGS sequence"/>
</dbReference>
<gene>
    <name evidence="2" type="ORF">WA026_003333</name>
</gene>
<organism evidence="2 3">
    <name type="scientific">Henosepilachna vigintioctopunctata</name>
    <dbReference type="NCBI Taxonomy" id="420089"/>
    <lineage>
        <taxon>Eukaryota</taxon>
        <taxon>Metazoa</taxon>
        <taxon>Ecdysozoa</taxon>
        <taxon>Arthropoda</taxon>
        <taxon>Hexapoda</taxon>
        <taxon>Insecta</taxon>
        <taxon>Pterygota</taxon>
        <taxon>Neoptera</taxon>
        <taxon>Endopterygota</taxon>
        <taxon>Coleoptera</taxon>
        <taxon>Polyphaga</taxon>
        <taxon>Cucujiformia</taxon>
        <taxon>Coccinelloidea</taxon>
        <taxon>Coccinellidae</taxon>
        <taxon>Epilachninae</taxon>
        <taxon>Epilachnini</taxon>
        <taxon>Henosepilachna</taxon>
    </lineage>
</organism>
<proteinExistence type="predicted"/>
<sequence>MWYKPIHACLASPPRCGSCRSTREKQLRKGRCNCFRLISYERLAEVGTGEKDPVVITFYRDCDRKTGVDVRVEQRYSTTNVIDIIRAKMNIEINLHWTLVEYWEEKDLHRTLEDHESVLDVYYRTMQHADMSKIIYIYRQKVFQYEFFIDPTNIFKNVNFVIEDKRFDLVSLDRILSHMYEADLLPPVFGRVAIRQNGRWYKVFLLLRNGILYMTKHARNMKMWILNCDEKIMLRRFLGPREAPMVSSTSILVTR</sequence>
<reference evidence="2 3" key="1">
    <citation type="submission" date="2023-03" db="EMBL/GenBank/DDBJ databases">
        <title>Genome insight into feeding habits of ladybird beetles.</title>
        <authorList>
            <person name="Li H.-S."/>
            <person name="Huang Y.-H."/>
            <person name="Pang H."/>
        </authorList>
    </citation>
    <scope>NUCLEOTIDE SEQUENCE [LARGE SCALE GENOMIC DNA]</scope>
    <source>
        <strain evidence="2">SYSU_2023b</strain>
        <tissue evidence="2">Whole body</tissue>
    </source>
</reference>
<evidence type="ECO:0000313" key="2">
    <source>
        <dbReference type="EMBL" id="KAK9869581.1"/>
    </source>
</evidence>
<comment type="caution">
    <text evidence="2">The sequence shown here is derived from an EMBL/GenBank/DDBJ whole genome shotgun (WGS) entry which is preliminary data.</text>
</comment>
<protein>
    <recommendedName>
        <fullName evidence="1">Ras-associating domain-containing protein</fullName>
    </recommendedName>
</protein>
<feature type="domain" description="Ras-associating" evidence="1">
    <location>
        <begin position="55"/>
        <end position="138"/>
    </location>
</feature>
<dbReference type="InterPro" id="IPR039664">
    <property type="entry name" value="GRB/APBB1IP"/>
</dbReference>
<keyword evidence="3" id="KW-1185">Reference proteome</keyword>
<dbReference type="PANTHER" id="PTHR11243:SF38">
    <property type="entry name" value="GROWTH FACTOR RECEPTOR-BOUND PROTEIN 14-LIKE ISOFORM X1"/>
    <property type="match status" value="1"/>
</dbReference>
<dbReference type="InterPro" id="IPR029071">
    <property type="entry name" value="Ubiquitin-like_domsf"/>
</dbReference>